<evidence type="ECO:0000256" key="1">
    <source>
        <dbReference type="ARBA" id="ARBA00006360"/>
    </source>
</evidence>
<evidence type="ECO:0000259" key="13">
    <source>
        <dbReference type="SMART" id="SM00382"/>
    </source>
</evidence>
<dbReference type="GO" id="GO:0009360">
    <property type="term" value="C:DNA polymerase III complex"/>
    <property type="evidence" value="ECO:0007669"/>
    <property type="project" value="InterPro"/>
</dbReference>
<dbReference type="InterPro" id="IPR050238">
    <property type="entry name" value="DNA_Rep/Repair_Clamp_Loader"/>
</dbReference>
<evidence type="ECO:0000256" key="11">
    <source>
        <dbReference type="ARBA" id="ARBA00049244"/>
    </source>
</evidence>
<dbReference type="NCBIfam" id="NF004046">
    <property type="entry name" value="PRK05563.1"/>
    <property type="match status" value="1"/>
</dbReference>
<feature type="region of interest" description="Disordered" evidence="12">
    <location>
        <begin position="394"/>
        <end position="423"/>
    </location>
</feature>
<dbReference type="Gene3D" id="1.10.8.60">
    <property type="match status" value="1"/>
</dbReference>
<keyword evidence="10" id="KW-0239">DNA-directed DNA polymerase</keyword>
<keyword evidence="4" id="KW-0548">Nucleotidyltransferase</keyword>
<dbReference type="Gene3D" id="3.30.300.180">
    <property type="match status" value="1"/>
</dbReference>
<dbReference type="InterPro" id="IPR038454">
    <property type="entry name" value="DnaA_N_sf"/>
</dbReference>
<dbReference type="InterPro" id="IPR008921">
    <property type="entry name" value="DNA_pol3_clamp-load_cplx_C"/>
</dbReference>
<keyword evidence="3" id="KW-0808">Transferase</keyword>
<dbReference type="PANTHER" id="PTHR11669:SF0">
    <property type="entry name" value="PROTEIN STICHEL-LIKE 2"/>
    <property type="match status" value="1"/>
</dbReference>
<organism evidence="14">
    <name type="scientific">marine metagenome</name>
    <dbReference type="NCBI Taxonomy" id="408172"/>
    <lineage>
        <taxon>unclassified sequences</taxon>
        <taxon>metagenomes</taxon>
        <taxon>ecological metagenomes</taxon>
    </lineage>
</organism>
<evidence type="ECO:0000313" key="14">
    <source>
        <dbReference type="EMBL" id="SVA24677.1"/>
    </source>
</evidence>
<keyword evidence="6" id="KW-0479">Metal-binding</keyword>
<accession>A0A381UBE4</accession>
<feature type="non-terminal residue" evidence="14">
    <location>
        <position position="1"/>
    </location>
</feature>
<dbReference type="InterPro" id="IPR001270">
    <property type="entry name" value="ClpA/B"/>
</dbReference>
<evidence type="ECO:0000256" key="9">
    <source>
        <dbReference type="ARBA" id="ARBA00022840"/>
    </source>
</evidence>
<protein>
    <recommendedName>
        <fullName evidence="2">DNA-directed DNA polymerase</fullName>
        <ecNumber evidence="2">2.7.7.7</ecNumber>
    </recommendedName>
</protein>
<evidence type="ECO:0000256" key="12">
    <source>
        <dbReference type="SAM" id="MobiDB-lite"/>
    </source>
</evidence>
<comment type="similarity">
    <text evidence="1">Belongs to the DnaX/STICHEL family.</text>
</comment>
<dbReference type="GO" id="GO:0005524">
    <property type="term" value="F:ATP binding"/>
    <property type="evidence" value="ECO:0007669"/>
    <property type="project" value="UniProtKB-KW"/>
</dbReference>
<dbReference type="PANTHER" id="PTHR11669">
    <property type="entry name" value="REPLICATION FACTOR C / DNA POLYMERASE III GAMMA-TAU SUBUNIT"/>
    <property type="match status" value="1"/>
</dbReference>
<dbReference type="FunFam" id="3.40.50.300:FF:000014">
    <property type="entry name" value="DNA polymerase III subunit gamma/tau"/>
    <property type="match status" value="1"/>
</dbReference>
<evidence type="ECO:0000256" key="3">
    <source>
        <dbReference type="ARBA" id="ARBA00022679"/>
    </source>
</evidence>
<keyword evidence="7" id="KW-0547">Nucleotide-binding</keyword>
<keyword evidence="9" id="KW-0067">ATP-binding</keyword>
<name>A0A381UBE4_9ZZZZ</name>
<feature type="domain" description="AAA+ ATPase" evidence="13">
    <location>
        <begin position="37"/>
        <end position="179"/>
    </location>
</feature>
<dbReference type="InterPro" id="IPR022754">
    <property type="entry name" value="DNA_pol_III_gamma-3"/>
</dbReference>
<dbReference type="AlphaFoldDB" id="A0A381UBE4"/>
<dbReference type="GO" id="GO:0003887">
    <property type="term" value="F:DNA-directed DNA polymerase activity"/>
    <property type="evidence" value="ECO:0007669"/>
    <property type="project" value="UniProtKB-KW"/>
</dbReference>
<dbReference type="EC" id="2.7.7.7" evidence="2"/>
<evidence type="ECO:0000256" key="7">
    <source>
        <dbReference type="ARBA" id="ARBA00022741"/>
    </source>
</evidence>
<dbReference type="SUPFAM" id="SSF52540">
    <property type="entry name" value="P-loop containing nucleoside triphosphate hydrolases"/>
    <property type="match status" value="1"/>
</dbReference>
<dbReference type="GO" id="GO:0003677">
    <property type="term" value="F:DNA binding"/>
    <property type="evidence" value="ECO:0007669"/>
    <property type="project" value="InterPro"/>
</dbReference>
<dbReference type="FunFam" id="1.10.8.60:FF:000013">
    <property type="entry name" value="DNA polymerase III subunit gamma/tau"/>
    <property type="match status" value="1"/>
</dbReference>
<dbReference type="Pfam" id="PF22608">
    <property type="entry name" value="DNAX_ATPase_lid"/>
    <property type="match status" value="1"/>
</dbReference>
<evidence type="ECO:0000256" key="10">
    <source>
        <dbReference type="ARBA" id="ARBA00022932"/>
    </source>
</evidence>
<comment type="catalytic activity">
    <reaction evidence="11">
        <text>DNA(n) + a 2'-deoxyribonucleoside 5'-triphosphate = DNA(n+1) + diphosphate</text>
        <dbReference type="Rhea" id="RHEA:22508"/>
        <dbReference type="Rhea" id="RHEA-COMP:17339"/>
        <dbReference type="Rhea" id="RHEA-COMP:17340"/>
        <dbReference type="ChEBI" id="CHEBI:33019"/>
        <dbReference type="ChEBI" id="CHEBI:61560"/>
        <dbReference type="ChEBI" id="CHEBI:173112"/>
        <dbReference type="EC" id="2.7.7.7"/>
    </reaction>
</comment>
<dbReference type="CDD" id="cd18137">
    <property type="entry name" value="HLD_clamp_pol_III_gamma_tau"/>
    <property type="match status" value="1"/>
</dbReference>
<dbReference type="InterPro" id="IPR045085">
    <property type="entry name" value="HLD_clamp_pol_III_gamma_tau"/>
</dbReference>
<dbReference type="EMBL" id="UINC01005969">
    <property type="protein sequence ID" value="SVA24677.1"/>
    <property type="molecule type" value="Genomic_DNA"/>
</dbReference>
<dbReference type="Pfam" id="PF12169">
    <property type="entry name" value="DNA_pol3_gamma3"/>
    <property type="match status" value="1"/>
</dbReference>
<reference evidence="14" key="1">
    <citation type="submission" date="2018-05" db="EMBL/GenBank/DDBJ databases">
        <authorList>
            <person name="Lanie J.A."/>
            <person name="Ng W.-L."/>
            <person name="Kazmierczak K.M."/>
            <person name="Andrzejewski T.M."/>
            <person name="Davidsen T.M."/>
            <person name="Wayne K.J."/>
            <person name="Tettelin H."/>
            <person name="Glass J.I."/>
            <person name="Rusch D."/>
            <person name="Podicherti R."/>
            <person name="Tsui H.-C.T."/>
            <person name="Winkler M.E."/>
        </authorList>
    </citation>
    <scope>NUCLEOTIDE SEQUENCE</scope>
</reference>
<evidence type="ECO:0000256" key="8">
    <source>
        <dbReference type="ARBA" id="ARBA00022833"/>
    </source>
</evidence>
<dbReference type="Gene3D" id="3.40.50.300">
    <property type="entry name" value="P-loop containing nucleotide triphosphate hydrolases"/>
    <property type="match status" value="1"/>
</dbReference>
<sequence length="537" mass="60228">VSYQVLARKYRPEKFQDVLGQEHVTKTLLNAFERDRIAHAYLFSGPRGVGKTTTARILAKALNCLNESNGSPCNDCQNCDEIASSRSMDVLEIDGASNRGIDEIRNLRELVKYAPINAKFKVFIIDEVHMLTQAAFNALLKTLEEPPPHVKFIFATTEPNKVLPTILSRCQRHDFHRMSLGTIEKGLRTIIEIEGIKVEESVLHLIGNMADGSMRDALSLTDQLIAFCGDSVTLKAATEMLGIIPNDLFFSITDALKTKDHSALLLQLSEVHAKGFALTDFIGGLNRHLLNLLIAIGEKGDQLLDMTDDLKKRYSEESKGLNPRDLIRQIDHVTVMESELKYVQQPKIYVEAMILKLAEMDASVNIADILKKLSSGNTETNYTEEQNATEIFQPEPQSTVKEESSTAASETAPEKKEAKSSVENSPQLKQVIKRWEEVVTKVSENGTSISTFLSHGKPIELSGKRLTIGFPKKYKFQLDVLKKNVRRIETSIMKVLDQEMRVEFVLVQNEKASIDKTEETHPVTQRMLELFGGEILD</sequence>
<dbReference type="InterPro" id="IPR027417">
    <property type="entry name" value="P-loop_NTPase"/>
</dbReference>
<keyword evidence="5" id="KW-0235">DNA replication</keyword>
<dbReference type="SMART" id="SM00382">
    <property type="entry name" value="AAA"/>
    <property type="match status" value="1"/>
</dbReference>
<evidence type="ECO:0000256" key="4">
    <source>
        <dbReference type="ARBA" id="ARBA00022695"/>
    </source>
</evidence>
<keyword evidence="8" id="KW-0862">Zinc</keyword>
<dbReference type="GO" id="GO:0046872">
    <property type="term" value="F:metal ion binding"/>
    <property type="evidence" value="ECO:0007669"/>
    <property type="project" value="UniProtKB-KW"/>
</dbReference>
<dbReference type="Pfam" id="PF13177">
    <property type="entry name" value="DNA_pol3_delta2"/>
    <property type="match status" value="1"/>
</dbReference>
<feature type="compositionally biased region" description="Polar residues" evidence="12">
    <location>
        <begin position="394"/>
        <end position="409"/>
    </location>
</feature>
<dbReference type="PRINTS" id="PR00300">
    <property type="entry name" value="CLPPROTEASEA"/>
</dbReference>
<evidence type="ECO:0000256" key="5">
    <source>
        <dbReference type="ARBA" id="ARBA00022705"/>
    </source>
</evidence>
<evidence type="ECO:0000256" key="2">
    <source>
        <dbReference type="ARBA" id="ARBA00012417"/>
    </source>
</evidence>
<dbReference type="GO" id="GO:0006261">
    <property type="term" value="P:DNA-templated DNA replication"/>
    <property type="evidence" value="ECO:0007669"/>
    <property type="project" value="TreeGrafter"/>
</dbReference>
<dbReference type="CDD" id="cd00009">
    <property type="entry name" value="AAA"/>
    <property type="match status" value="1"/>
</dbReference>
<dbReference type="SUPFAM" id="SSF48019">
    <property type="entry name" value="post-AAA+ oligomerization domain-like"/>
    <property type="match status" value="1"/>
</dbReference>
<gene>
    <name evidence="14" type="ORF">METZ01_LOCUS77531</name>
</gene>
<dbReference type="InterPro" id="IPR012763">
    <property type="entry name" value="DNA_pol_III_sug/sutau_N"/>
</dbReference>
<dbReference type="InterPro" id="IPR048448">
    <property type="entry name" value="DnaX-like_C"/>
</dbReference>
<evidence type="ECO:0000256" key="6">
    <source>
        <dbReference type="ARBA" id="ARBA00022723"/>
    </source>
</evidence>
<dbReference type="InterPro" id="IPR003593">
    <property type="entry name" value="AAA+_ATPase"/>
</dbReference>
<dbReference type="NCBIfam" id="TIGR02397">
    <property type="entry name" value="dnaX_nterm"/>
    <property type="match status" value="1"/>
</dbReference>
<dbReference type="Gene3D" id="1.20.272.10">
    <property type="match status" value="1"/>
</dbReference>
<dbReference type="Pfam" id="PF20964">
    <property type="entry name" value="DnaX_C"/>
    <property type="match status" value="1"/>
</dbReference>
<proteinExistence type="inferred from homology"/>